<dbReference type="SUPFAM" id="SSF50129">
    <property type="entry name" value="GroES-like"/>
    <property type="match status" value="1"/>
</dbReference>
<evidence type="ECO:0000256" key="1">
    <source>
        <dbReference type="ARBA" id="ARBA00022857"/>
    </source>
</evidence>
<dbReference type="CDD" id="cd05276">
    <property type="entry name" value="p53_inducible_oxidoreductase"/>
    <property type="match status" value="1"/>
</dbReference>
<dbReference type="InterPro" id="IPR013149">
    <property type="entry name" value="ADH-like_C"/>
</dbReference>
<dbReference type="Pfam" id="PF08240">
    <property type="entry name" value="ADH_N"/>
    <property type="match status" value="1"/>
</dbReference>
<dbReference type="InterPro" id="IPR036291">
    <property type="entry name" value="NAD(P)-bd_dom_sf"/>
</dbReference>
<dbReference type="Gene3D" id="3.40.50.720">
    <property type="entry name" value="NAD(P)-binding Rossmann-like Domain"/>
    <property type="match status" value="1"/>
</dbReference>
<dbReference type="SMART" id="SM00829">
    <property type="entry name" value="PKS_ER"/>
    <property type="match status" value="1"/>
</dbReference>
<gene>
    <name evidence="4" type="ORF">Stube_33610</name>
</gene>
<dbReference type="InterPro" id="IPR014189">
    <property type="entry name" value="Quinone_OxRdtase_PIG3"/>
</dbReference>
<dbReference type="PANTHER" id="PTHR48106:SF8">
    <property type="entry name" value="OS02G0805600 PROTEIN"/>
    <property type="match status" value="1"/>
</dbReference>
<dbReference type="GeneID" id="96284465"/>
<evidence type="ECO:0000259" key="3">
    <source>
        <dbReference type="SMART" id="SM00829"/>
    </source>
</evidence>
<dbReference type="InterPro" id="IPR013154">
    <property type="entry name" value="ADH-like_N"/>
</dbReference>
<keyword evidence="2" id="KW-0560">Oxidoreductase</keyword>
<organism evidence="4 5">
    <name type="scientific">Streptomyces tubercidicus</name>
    <dbReference type="NCBI Taxonomy" id="47759"/>
    <lineage>
        <taxon>Bacteria</taxon>
        <taxon>Bacillati</taxon>
        <taxon>Actinomycetota</taxon>
        <taxon>Actinomycetes</taxon>
        <taxon>Kitasatosporales</taxon>
        <taxon>Streptomycetaceae</taxon>
        <taxon>Streptomyces</taxon>
    </lineage>
</organism>
<dbReference type="GO" id="GO:0016651">
    <property type="term" value="F:oxidoreductase activity, acting on NAD(P)H"/>
    <property type="evidence" value="ECO:0007669"/>
    <property type="project" value="TreeGrafter"/>
</dbReference>
<dbReference type="EMBL" id="BLIR01000001">
    <property type="protein sequence ID" value="GFE38688.1"/>
    <property type="molecule type" value="Genomic_DNA"/>
</dbReference>
<evidence type="ECO:0000313" key="4">
    <source>
        <dbReference type="EMBL" id="GFE38688.1"/>
    </source>
</evidence>
<dbReference type="PANTHER" id="PTHR48106">
    <property type="entry name" value="QUINONE OXIDOREDUCTASE PIG3-RELATED"/>
    <property type="match status" value="1"/>
</dbReference>
<dbReference type="AlphaFoldDB" id="A0A640URG0"/>
<dbReference type="SUPFAM" id="SSF51735">
    <property type="entry name" value="NAD(P)-binding Rossmann-fold domains"/>
    <property type="match status" value="1"/>
</dbReference>
<comment type="caution">
    <text evidence="4">The sequence shown here is derived from an EMBL/GenBank/DDBJ whole genome shotgun (WGS) entry which is preliminary data.</text>
</comment>
<dbReference type="Proteomes" id="UP000431826">
    <property type="component" value="Unassembled WGS sequence"/>
</dbReference>
<evidence type="ECO:0000256" key="2">
    <source>
        <dbReference type="ARBA" id="ARBA00023002"/>
    </source>
</evidence>
<keyword evidence="1" id="KW-0521">NADP</keyword>
<dbReference type="GO" id="GO:0070402">
    <property type="term" value="F:NADPH binding"/>
    <property type="evidence" value="ECO:0007669"/>
    <property type="project" value="TreeGrafter"/>
</dbReference>
<protein>
    <submittedName>
        <fullName evidence="4">NAD(P)H quinone oxidoreductase</fullName>
    </submittedName>
</protein>
<dbReference type="OrthoDB" id="9780520at2"/>
<dbReference type="RefSeq" id="WP_159744551.1">
    <property type="nucleotide sequence ID" value="NZ_BLIR01000001.1"/>
</dbReference>
<sequence length="325" mass="33513">MRAITIPEPGGPEALVWADVPDPQPAEGEVLIEVAASAVNRADLLQRQGFYDPPPGSSLYPGLECSGRISALGPGVHGWAVGDEVCALLAGGGYAEKVAVPAGQLLPVPAGVDLVTAAALPEVTCTVWSNVFMIAHLRPGETLLVHGGASGIGTMAIQLAKAVGARVAVTAGGPEKLARCAELGADILIDYREQDFVQEIRKATDGKGADVILDIIGAKYLQRNVKALAVSGRLAIIGLQGGVKAELNLAALMAKRAAITGAGLRARPLNEKAAIVAAVREHVWPLIANGQVRPILDRVIPMADAAEAHRVVDASAHVGKVVLTV</sequence>
<accession>A0A640URG0</accession>
<feature type="domain" description="Enoyl reductase (ER)" evidence="3">
    <location>
        <begin position="10"/>
        <end position="323"/>
    </location>
</feature>
<keyword evidence="5" id="KW-1185">Reference proteome</keyword>
<dbReference type="InterPro" id="IPR020843">
    <property type="entry name" value="ER"/>
</dbReference>
<reference evidence="4 5" key="1">
    <citation type="submission" date="2019-12" db="EMBL/GenBank/DDBJ databases">
        <title>Whole genome shotgun sequence of Streptomyces tubercidicus NBRC 13090.</title>
        <authorList>
            <person name="Ichikawa N."/>
            <person name="Kimura A."/>
            <person name="Kitahashi Y."/>
            <person name="Komaki H."/>
            <person name="Tamura T."/>
        </authorList>
    </citation>
    <scope>NUCLEOTIDE SEQUENCE [LARGE SCALE GENOMIC DNA]</scope>
    <source>
        <strain evidence="4 5">NBRC 13090</strain>
    </source>
</reference>
<proteinExistence type="predicted"/>
<dbReference type="InterPro" id="IPR011032">
    <property type="entry name" value="GroES-like_sf"/>
</dbReference>
<name>A0A640URG0_9ACTN</name>
<dbReference type="Pfam" id="PF00107">
    <property type="entry name" value="ADH_zinc_N"/>
    <property type="match status" value="1"/>
</dbReference>
<dbReference type="NCBIfam" id="TIGR02824">
    <property type="entry name" value="quinone_pig3"/>
    <property type="match status" value="1"/>
</dbReference>
<evidence type="ECO:0000313" key="5">
    <source>
        <dbReference type="Proteomes" id="UP000431826"/>
    </source>
</evidence>
<dbReference type="Gene3D" id="3.90.180.10">
    <property type="entry name" value="Medium-chain alcohol dehydrogenases, catalytic domain"/>
    <property type="match status" value="1"/>
</dbReference>